<organism evidence="5 6">
    <name type="scientific">Brassica cretica</name>
    <name type="common">Mustard</name>
    <dbReference type="NCBI Taxonomy" id="69181"/>
    <lineage>
        <taxon>Eukaryota</taxon>
        <taxon>Viridiplantae</taxon>
        <taxon>Streptophyta</taxon>
        <taxon>Embryophyta</taxon>
        <taxon>Tracheophyta</taxon>
        <taxon>Spermatophyta</taxon>
        <taxon>Magnoliopsida</taxon>
        <taxon>eudicotyledons</taxon>
        <taxon>Gunneridae</taxon>
        <taxon>Pentapetalae</taxon>
        <taxon>rosids</taxon>
        <taxon>malvids</taxon>
        <taxon>Brassicales</taxon>
        <taxon>Brassicaceae</taxon>
        <taxon>Brassiceae</taxon>
        <taxon>Brassica</taxon>
    </lineage>
</organism>
<accession>A0A8S9RSH4</accession>
<evidence type="ECO:0000256" key="1">
    <source>
        <dbReference type="ARBA" id="ARBA00004370"/>
    </source>
</evidence>
<feature type="transmembrane region" description="Helical" evidence="4">
    <location>
        <begin position="133"/>
        <end position="156"/>
    </location>
</feature>
<evidence type="ECO:0000313" key="5">
    <source>
        <dbReference type="EMBL" id="KAF3583687.1"/>
    </source>
</evidence>
<feature type="compositionally biased region" description="Polar residues" evidence="3">
    <location>
        <begin position="110"/>
        <end position="125"/>
    </location>
</feature>
<sequence length="457" mass="51331">MSHHHYETNPHFVQFSQDHHPGGPSSSWTAPDHHQDPRTHPVAPTGPKIKTRGRHQTEPPEPIHEPPSSRPLPLRPEEPLPPRSGRPLLLSPEDQQRPPHHGGYKPEPSTWWTAQTRPASHQPGSKRTEPMKLSATVCCAILLIILILSGLILLLVHLSNRPNSPYFDISAATLNTANLDMGYSLNGDLAVVVNFTNPSKKSNVDFSYVMFELFFYNTLIATEHIEPFIVPKGMSMFTSFHLVSSQVPIEMTQSQELQLQLGNGPVLLNLRGTFHARSDLGSFMRYSYWLHTRCSISLNSPPSGKLLTDLRRLSDEIPTDIKKSVGIPSELSNPKRLYNGHMYLSATVTWFVGIPSENTDGIPTTLLLIGMSSEFCRNIPTNFRRLQRLHFLSECRQKVVGKFRRTVCRRNSVGNGRRNSDDFIFLDLVGNLSVFRRKCPTTLVSVGTSVGIRCVFL</sequence>
<name>A0A8S9RSH4_BRACR</name>
<dbReference type="InterPro" id="IPR044839">
    <property type="entry name" value="NDR1-like"/>
</dbReference>
<proteinExistence type="predicted"/>
<feature type="region of interest" description="Disordered" evidence="3">
    <location>
        <begin position="1"/>
        <end position="129"/>
    </location>
</feature>
<evidence type="ECO:0000313" key="6">
    <source>
        <dbReference type="Proteomes" id="UP000712600"/>
    </source>
</evidence>
<evidence type="ECO:0000256" key="2">
    <source>
        <dbReference type="ARBA" id="ARBA00023136"/>
    </source>
</evidence>
<reference evidence="5" key="1">
    <citation type="submission" date="2019-12" db="EMBL/GenBank/DDBJ databases">
        <title>Genome sequencing and annotation of Brassica cretica.</title>
        <authorList>
            <person name="Studholme D.J."/>
            <person name="Sarris P."/>
        </authorList>
    </citation>
    <scope>NUCLEOTIDE SEQUENCE</scope>
    <source>
        <strain evidence="5">PFS-109/04</strain>
        <tissue evidence="5">Leaf</tissue>
    </source>
</reference>
<evidence type="ECO:0000256" key="3">
    <source>
        <dbReference type="SAM" id="MobiDB-lite"/>
    </source>
</evidence>
<evidence type="ECO:0008006" key="7">
    <source>
        <dbReference type="Google" id="ProtNLM"/>
    </source>
</evidence>
<comment type="subcellular location">
    <subcellularLocation>
        <location evidence="1">Membrane</location>
    </subcellularLocation>
</comment>
<dbReference type="PANTHER" id="PTHR31234:SF42">
    <property type="entry name" value="LATE EMBRYOGENESIS ABUNDANT (LEA) HYDROXYPROLINE-RICH GLYCOPROTEIN FAMILY"/>
    <property type="match status" value="1"/>
</dbReference>
<dbReference type="GO" id="GO:0098542">
    <property type="term" value="P:defense response to other organism"/>
    <property type="evidence" value="ECO:0007669"/>
    <property type="project" value="InterPro"/>
</dbReference>
<gene>
    <name evidence="5" type="ORF">F2Q69_00026462</name>
</gene>
<dbReference type="AlphaFoldDB" id="A0A8S9RSH4"/>
<protein>
    <recommendedName>
        <fullName evidence="7">Late embryogenesis abundant protein LEA-2 subgroup domain-containing protein</fullName>
    </recommendedName>
</protein>
<dbReference type="EMBL" id="QGKX02000088">
    <property type="protein sequence ID" value="KAF3583687.1"/>
    <property type="molecule type" value="Genomic_DNA"/>
</dbReference>
<dbReference type="Proteomes" id="UP000712600">
    <property type="component" value="Unassembled WGS sequence"/>
</dbReference>
<keyword evidence="2 4" id="KW-0472">Membrane</keyword>
<evidence type="ECO:0000256" key="4">
    <source>
        <dbReference type="SAM" id="Phobius"/>
    </source>
</evidence>
<keyword evidence="4" id="KW-1133">Transmembrane helix</keyword>
<feature type="compositionally biased region" description="Basic and acidic residues" evidence="3">
    <location>
        <begin position="55"/>
        <end position="64"/>
    </location>
</feature>
<dbReference type="GO" id="GO:0005886">
    <property type="term" value="C:plasma membrane"/>
    <property type="evidence" value="ECO:0007669"/>
    <property type="project" value="TreeGrafter"/>
</dbReference>
<keyword evidence="4" id="KW-0812">Transmembrane</keyword>
<dbReference type="PANTHER" id="PTHR31234">
    <property type="entry name" value="LATE EMBRYOGENESIS ABUNDANT (LEA) HYDROXYPROLINE-RICH GLYCOPROTEIN FAMILY"/>
    <property type="match status" value="1"/>
</dbReference>
<comment type="caution">
    <text evidence="5">The sequence shown here is derived from an EMBL/GenBank/DDBJ whole genome shotgun (WGS) entry which is preliminary data.</text>
</comment>